<feature type="compositionally biased region" description="Gly residues" evidence="2">
    <location>
        <begin position="269"/>
        <end position="294"/>
    </location>
</feature>
<name>A0A6J0NZF0_RAPSA</name>
<evidence type="ECO:0000313" key="4">
    <source>
        <dbReference type="Proteomes" id="UP000504610"/>
    </source>
</evidence>
<dbReference type="KEGG" id="rsz:108860792"/>
<evidence type="ECO:0000256" key="2">
    <source>
        <dbReference type="SAM" id="MobiDB-lite"/>
    </source>
</evidence>
<proteinExistence type="predicted"/>
<sequence>MNLGSNNNNEHKEFAFDLNVKPVEDDNSDVPENSDLCTICIEPLVKTRDDRRTIVTLACGHKFHLDCIGSAFNAKGFMQCPNCMQIEPGQWRFANDPPLPNISEGDWITEEEDDDANSDRAQQSPVAASVGPNFSSYRITATGEVQQRAPPSHQLIFPRGLEPGVVTGRHYLAHPSFYPTPPVRNAPLFLPYPNTSTVQVNRIPSLFGDLPVPGSRMFSSGTEQLAGEIAHSWSTSLMYVSPSLFRSSSRAGGTSVNNGYSIGSSSSNGGRGGGGRGGGGRGGGGNGNRNGMSGGSHSRGCRPPP</sequence>
<feature type="compositionally biased region" description="Low complexity" evidence="2">
    <location>
        <begin position="257"/>
        <end position="268"/>
    </location>
</feature>
<feature type="domain" description="RING-type" evidence="3">
    <location>
        <begin position="37"/>
        <end position="83"/>
    </location>
</feature>
<keyword evidence="1" id="KW-0479">Metal-binding</keyword>
<dbReference type="GO" id="GO:0004842">
    <property type="term" value="F:ubiquitin-protein transferase activity"/>
    <property type="evidence" value="ECO:0007669"/>
    <property type="project" value="InterPro"/>
</dbReference>
<evidence type="ECO:0000256" key="1">
    <source>
        <dbReference type="PROSITE-ProRule" id="PRU00175"/>
    </source>
</evidence>
<evidence type="ECO:0000313" key="5">
    <source>
        <dbReference type="RefSeq" id="XP_018490147.1"/>
    </source>
</evidence>
<dbReference type="InterPro" id="IPR044274">
    <property type="entry name" value="RFI2"/>
</dbReference>
<dbReference type="InterPro" id="IPR001841">
    <property type="entry name" value="Znf_RING"/>
</dbReference>
<dbReference type="GO" id="GO:0008270">
    <property type="term" value="F:zinc ion binding"/>
    <property type="evidence" value="ECO:0007669"/>
    <property type="project" value="UniProtKB-KW"/>
</dbReference>
<dbReference type="Gene3D" id="3.30.40.10">
    <property type="entry name" value="Zinc/RING finger domain, C3HC4 (zinc finger)"/>
    <property type="match status" value="1"/>
</dbReference>
<dbReference type="PANTHER" id="PTHR46798:SF17">
    <property type="entry name" value="RING_U-BOX SUPERFAMILY PROTEIN"/>
    <property type="match status" value="1"/>
</dbReference>
<dbReference type="PANTHER" id="PTHR46798">
    <property type="entry name" value="OS09G0511500 PROTEIN"/>
    <property type="match status" value="1"/>
</dbReference>
<dbReference type="Proteomes" id="UP000504610">
    <property type="component" value="Chromosome 5"/>
</dbReference>
<reference evidence="5" key="2">
    <citation type="submission" date="2025-08" db="UniProtKB">
        <authorList>
            <consortium name="RefSeq"/>
        </authorList>
    </citation>
    <scope>IDENTIFICATION</scope>
    <source>
        <tissue evidence="5">Leaf</tissue>
    </source>
</reference>
<dbReference type="SUPFAM" id="SSF57850">
    <property type="entry name" value="RING/U-box"/>
    <property type="match status" value="1"/>
</dbReference>
<dbReference type="RefSeq" id="XP_018490147.1">
    <property type="nucleotide sequence ID" value="XM_018634645.2"/>
</dbReference>
<keyword evidence="4" id="KW-1185">Reference proteome</keyword>
<protein>
    <submittedName>
        <fullName evidence="5">E3 ubiquitin-protein ligase RFI2</fullName>
    </submittedName>
</protein>
<keyword evidence="1" id="KW-0863">Zinc-finger</keyword>
<organism evidence="4 5">
    <name type="scientific">Raphanus sativus</name>
    <name type="common">Radish</name>
    <name type="synonym">Raphanus raphanistrum var. sativus</name>
    <dbReference type="NCBI Taxonomy" id="3726"/>
    <lineage>
        <taxon>Eukaryota</taxon>
        <taxon>Viridiplantae</taxon>
        <taxon>Streptophyta</taxon>
        <taxon>Embryophyta</taxon>
        <taxon>Tracheophyta</taxon>
        <taxon>Spermatophyta</taxon>
        <taxon>Magnoliopsida</taxon>
        <taxon>eudicotyledons</taxon>
        <taxon>Gunneridae</taxon>
        <taxon>Pentapetalae</taxon>
        <taxon>rosids</taxon>
        <taxon>malvids</taxon>
        <taxon>Brassicales</taxon>
        <taxon>Brassicaceae</taxon>
        <taxon>Brassiceae</taxon>
        <taxon>Raphanus</taxon>
    </lineage>
</organism>
<dbReference type="GeneID" id="108860792"/>
<evidence type="ECO:0000259" key="3">
    <source>
        <dbReference type="PROSITE" id="PS50089"/>
    </source>
</evidence>
<dbReference type="InterPro" id="IPR013083">
    <property type="entry name" value="Znf_RING/FYVE/PHD"/>
</dbReference>
<dbReference type="Pfam" id="PF13639">
    <property type="entry name" value="zf-RING_2"/>
    <property type="match status" value="1"/>
</dbReference>
<dbReference type="PROSITE" id="PS50089">
    <property type="entry name" value="ZF_RING_2"/>
    <property type="match status" value="1"/>
</dbReference>
<dbReference type="SMART" id="SM00184">
    <property type="entry name" value="RING"/>
    <property type="match status" value="1"/>
</dbReference>
<feature type="region of interest" description="Disordered" evidence="2">
    <location>
        <begin position="248"/>
        <end position="305"/>
    </location>
</feature>
<dbReference type="OrthoDB" id="8062037at2759"/>
<dbReference type="AlphaFoldDB" id="A0A6J0NZF0"/>
<reference evidence="4" key="1">
    <citation type="journal article" date="2019" name="Database">
        <title>The radish genome database (RadishGD): an integrated information resource for radish genomics.</title>
        <authorList>
            <person name="Yu H.J."/>
            <person name="Baek S."/>
            <person name="Lee Y.J."/>
            <person name="Cho A."/>
            <person name="Mun J.H."/>
        </authorList>
    </citation>
    <scope>NUCLEOTIDE SEQUENCE [LARGE SCALE GENOMIC DNA]</scope>
    <source>
        <strain evidence="4">cv. WK10039</strain>
    </source>
</reference>
<gene>
    <name evidence="5" type="primary">LOC108860792</name>
</gene>
<accession>A0A6J0NZF0</accession>
<dbReference type="CDD" id="cd16448">
    <property type="entry name" value="RING-H2"/>
    <property type="match status" value="1"/>
</dbReference>
<keyword evidence="1" id="KW-0862">Zinc</keyword>